<accession>A0A1D6IER5</accession>
<reference evidence="4" key="2">
    <citation type="submission" date="2019-07" db="EMBL/GenBank/DDBJ databases">
        <authorList>
            <person name="Seetharam A."/>
            <person name="Woodhouse M."/>
            <person name="Cannon E."/>
        </authorList>
    </citation>
    <scope>NUCLEOTIDE SEQUENCE [LARGE SCALE GENOMIC DNA]</scope>
    <source>
        <strain evidence="4">cv. B73</strain>
    </source>
</reference>
<dbReference type="KEGG" id="zma:100278645"/>
<proteinExistence type="predicted"/>
<reference evidence="3 5" key="1">
    <citation type="submission" date="2015-12" db="EMBL/GenBank/DDBJ databases">
        <title>Update maize B73 reference genome by single molecule sequencing technologies.</title>
        <authorList>
            <consortium name="Maize Genome Sequencing Project"/>
            <person name="Ware D."/>
        </authorList>
    </citation>
    <scope>NUCLEOTIDE SEQUENCE [LARGE SCALE GENOMIC DNA]</scope>
    <source>
        <strain evidence="5">cv. B73</strain>
        <tissue evidence="3">Seedling</tissue>
    </source>
</reference>
<dbReference type="EMBL" id="CM007650">
    <property type="protein sequence ID" value="ONM58208.1"/>
    <property type="molecule type" value="Genomic_DNA"/>
</dbReference>
<dbReference type="Gramene" id="Zm00001eb323780_T001">
    <property type="protein sequence ID" value="Zm00001eb323780_P001"/>
    <property type="gene ID" value="Zm00001eb323780"/>
</dbReference>
<keyword evidence="2" id="KW-0472">Membrane</keyword>
<dbReference type="Proteomes" id="UP000007305">
    <property type="component" value="Chromosome 7"/>
</dbReference>
<protein>
    <submittedName>
        <fullName evidence="3 4">Uncharacterized protein</fullName>
    </submittedName>
</protein>
<keyword evidence="5" id="KW-1185">Reference proteome</keyword>
<keyword evidence="2" id="KW-1133">Transmembrane helix</keyword>
<dbReference type="ExpressionAtlas" id="A0A1D6IER5">
    <property type="expression patterns" value="baseline and differential"/>
</dbReference>
<dbReference type="eggNOG" id="ENOG502R57R">
    <property type="taxonomic scope" value="Eukaryota"/>
</dbReference>
<dbReference type="RefSeq" id="NP_001145323.2">
    <property type="nucleotide sequence ID" value="NM_001151851.2"/>
</dbReference>
<dbReference type="PaxDb" id="4577-GRMZM2G008740_P01"/>
<organism evidence="4 5">
    <name type="scientific">Zea mays</name>
    <name type="common">Maize</name>
    <dbReference type="NCBI Taxonomy" id="4577"/>
    <lineage>
        <taxon>Eukaryota</taxon>
        <taxon>Viridiplantae</taxon>
        <taxon>Streptophyta</taxon>
        <taxon>Embryophyta</taxon>
        <taxon>Tracheophyta</taxon>
        <taxon>Spermatophyta</taxon>
        <taxon>Magnoliopsida</taxon>
        <taxon>Liliopsida</taxon>
        <taxon>Poales</taxon>
        <taxon>Poaceae</taxon>
        <taxon>PACMAD clade</taxon>
        <taxon>Panicoideae</taxon>
        <taxon>Andropogonodae</taxon>
        <taxon>Andropogoneae</taxon>
        <taxon>Tripsacinae</taxon>
        <taxon>Zea</taxon>
    </lineage>
</organism>
<name>A0A1D6IER5_MAIZE</name>
<evidence type="ECO:0000313" key="3">
    <source>
        <dbReference type="EMBL" id="ONM58208.1"/>
    </source>
</evidence>
<gene>
    <name evidence="4" type="primary">LOC100278645</name>
    <name evidence="3" type="ORF">ZEAMMB73_Zm00001d021738</name>
</gene>
<feature type="compositionally biased region" description="Low complexity" evidence="1">
    <location>
        <begin position="100"/>
        <end position="137"/>
    </location>
</feature>
<keyword evidence="2" id="KW-0812">Transmembrane</keyword>
<evidence type="ECO:0000256" key="2">
    <source>
        <dbReference type="SAM" id="Phobius"/>
    </source>
</evidence>
<dbReference type="EnsemblPlants" id="Zm00001eb323780_T001">
    <property type="protein sequence ID" value="Zm00001eb323780_P001"/>
    <property type="gene ID" value="Zm00001eb323780"/>
</dbReference>
<dbReference type="AlphaFoldDB" id="A0A1D6IER5"/>
<dbReference type="GeneID" id="100278645"/>
<evidence type="ECO:0000313" key="4">
    <source>
        <dbReference type="EnsemblPlants" id="Zm00001eb323780_P001"/>
    </source>
</evidence>
<feature type="region of interest" description="Disordered" evidence="1">
    <location>
        <begin position="100"/>
        <end position="151"/>
    </location>
</feature>
<evidence type="ECO:0000256" key="1">
    <source>
        <dbReference type="SAM" id="MobiDB-lite"/>
    </source>
</evidence>
<feature type="transmembrane region" description="Helical" evidence="2">
    <location>
        <begin position="153"/>
        <end position="185"/>
    </location>
</feature>
<feature type="region of interest" description="Disordered" evidence="1">
    <location>
        <begin position="40"/>
        <end position="80"/>
    </location>
</feature>
<reference evidence="4" key="3">
    <citation type="submission" date="2021-05" db="UniProtKB">
        <authorList>
            <consortium name="EnsemblPlants"/>
        </authorList>
    </citation>
    <scope>IDENTIFICATION</scope>
    <source>
        <strain evidence="4">cv. B73</strain>
    </source>
</reference>
<dbReference type="PANTHER" id="PTHR34379">
    <property type="entry name" value="OS07G0553800 PROTEIN"/>
    <property type="match status" value="1"/>
</dbReference>
<dbReference type="PANTHER" id="PTHR34379:SF6">
    <property type="entry name" value="PROTEIN 3F"/>
    <property type="match status" value="1"/>
</dbReference>
<evidence type="ECO:0000313" key="5">
    <source>
        <dbReference type="Proteomes" id="UP000007305"/>
    </source>
</evidence>
<dbReference type="InterPro" id="IPR040411">
    <property type="entry name" value="At5g23160-like"/>
</dbReference>
<sequence>MKLFMCFGGAAAAVVIGDDEAAAPRHRGLRRGRRSLSFRGKLKFLPGTHNKGGCSEKKPSAAPPLGQPTKRGADADNDDGVYGVSRASSVASSALLSSASSWPLDSSDTSSSSSSLSRSSSASSSPSVSGMLSPPSVKLRPNNKRPASSPSPAAGAAAVVLCLLMVVLFGRVGATLLMSTALYLFPRRWPATTRKESTAAVDPLDGWSATPEKRKVVMERCDAVPGLEWNRNK</sequence>